<organism evidence="1 2">
    <name type="scientific">Mycolicibacterium septicum DSM 44393</name>
    <dbReference type="NCBI Taxonomy" id="1341646"/>
    <lineage>
        <taxon>Bacteria</taxon>
        <taxon>Bacillati</taxon>
        <taxon>Actinomycetota</taxon>
        <taxon>Actinomycetes</taxon>
        <taxon>Mycobacteriales</taxon>
        <taxon>Mycobacteriaceae</taxon>
        <taxon>Mycolicibacterium</taxon>
    </lineage>
</organism>
<reference evidence="1 2" key="1">
    <citation type="submission" date="2020-04" db="EMBL/GenBank/DDBJ databases">
        <title>MicrobeNet Type strains.</title>
        <authorList>
            <person name="Nicholson A.C."/>
        </authorList>
    </citation>
    <scope>NUCLEOTIDE SEQUENCE [LARGE SCALE GENOMIC DNA]</scope>
    <source>
        <strain evidence="1 2">ATCC 700731</strain>
    </source>
</reference>
<gene>
    <name evidence="1" type="ORF">HGA11_06060</name>
</gene>
<dbReference type="Gene3D" id="3.30.70.1230">
    <property type="entry name" value="Nucleotide cyclase"/>
    <property type="match status" value="1"/>
</dbReference>
<dbReference type="InterPro" id="IPR029787">
    <property type="entry name" value="Nucleotide_cyclase"/>
</dbReference>
<dbReference type="SUPFAM" id="SSF55073">
    <property type="entry name" value="Nucleotide cyclase"/>
    <property type="match status" value="1"/>
</dbReference>
<accession>A0A7X6RVC1</accession>
<dbReference type="EMBL" id="JAAXPJ010000002">
    <property type="protein sequence ID" value="NKZ10536.1"/>
    <property type="molecule type" value="Genomic_DNA"/>
</dbReference>
<dbReference type="AlphaFoldDB" id="A0A7X6RVC1"/>
<proteinExistence type="predicted"/>
<comment type="caution">
    <text evidence="1">The sequence shown here is derived from an EMBL/GenBank/DDBJ whole genome shotgun (WGS) entry which is preliminary data.</text>
</comment>
<evidence type="ECO:0000313" key="1">
    <source>
        <dbReference type="EMBL" id="NKZ10536.1"/>
    </source>
</evidence>
<dbReference type="RefSeq" id="WP_162563068.1">
    <property type="nucleotide sequence ID" value="NZ_HG322951.1"/>
</dbReference>
<evidence type="ECO:0000313" key="2">
    <source>
        <dbReference type="Proteomes" id="UP000518188"/>
    </source>
</evidence>
<name>A0A7X6RVC1_9MYCO</name>
<sequence>MVTLAFCVPSGAGYQVRTGRSNARVTEELSTEKAWLMARTEGSARLWQTQTADMAAALPYFRATMTHFVALHGGILPTRQPACDGFTATFDRASDAVSCALYLQLTPLDPFDLCIGVHTAYTGTKRLRDIAHGGQTLISGTTASAVAGDLPAGATLKYLGRQRMGDAEPQERLLQLCHPGLRKYLQPLRMPNAVLAEILVN</sequence>
<protein>
    <submittedName>
        <fullName evidence="1">Adenylate/guanylate cyclase domain-containing protein</fullName>
    </submittedName>
</protein>
<dbReference type="Proteomes" id="UP000518188">
    <property type="component" value="Unassembled WGS sequence"/>
</dbReference>